<feature type="non-terminal residue" evidence="3">
    <location>
        <position position="1"/>
    </location>
</feature>
<dbReference type="SMART" id="SM01052">
    <property type="entry name" value="CAP_GLY"/>
    <property type="match status" value="1"/>
</dbReference>
<protein>
    <submittedName>
        <fullName evidence="3">CE350 protein</fullName>
    </submittedName>
</protein>
<feature type="compositionally biased region" description="Pro residues" evidence="1">
    <location>
        <begin position="54"/>
        <end position="63"/>
    </location>
</feature>
<dbReference type="GO" id="GO:0008017">
    <property type="term" value="F:microtubule binding"/>
    <property type="evidence" value="ECO:0007669"/>
    <property type="project" value="InterPro"/>
</dbReference>
<comment type="caution">
    <text evidence="3">The sequence shown here is derived from an EMBL/GenBank/DDBJ whole genome shotgun (WGS) entry which is preliminary data.</text>
</comment>
<feature type="compositionally biased region" description="Polar residues" evidence="1">
    <location>
        <begin position="115"/>
        <end position="132"/>
    </location>
</feature>
<dbReference type="SUPFAM" id="SSF74924">
    <property type="entry name" value="Cap-Gly domain"/>
    <property type="match status" value="1"/>
</dbReference>
<feature type="compositionally biased region" description="Basic and acidic residues" evidence="1">
    <location>
        <begin position="139"/>
        <end position="150"/>
    </location>
</feature>
<name>A0A852C021_9PICI</name>
<dbReference type="InterPro" id="IPR000938">
    <property type="entry name" value="CAP-Gly_domain"/>
</dbReference>
<feature type="region of interest" description="Disordered" evidence="1">
    <location>
        <begin position="35"/>
        <end position="98"/>
    </location>
</feature>
<feature type="compositionally biased region" description="Basic and acidic residues" evidence="1">
    <location>
        <begin position="272"/>
        <end position="281"/>
    </location>
</feature>
<feature type="region of interest" description="Disordered" evidence="1">
    <location>
        <begin position="115"/>
        <end position="150"/>
    </location>
</feature>
<feature type="compositionally biased region" description="Basic and acidic residues" evidence="1">
    <location>
        <begin position="295"/>
        <end position="325"/>
    </location>
</feature>
<feature type="non-terminal residue" evidence="3">
    <location>
        <position position="799"/>
    </location>
</feature>
<dbReference type="InterPro" id="IPR028750">
    <property type="entry name" value="CEP350/CC187"/>
</dbReference>
<dbReference type="PROSITE" id="PS50245">
    <property type="entry name" value="CAP_GLY_2"/>
    <property type="match status" value="1"/>
</dbReference>
<feature type="region of interest" description="Disordered" evidence="1">
    <location>
        <begin position="272"/>
        <end position="325"/>
    </location>
</feature>
<evidence type="ECO:0000256" key="1">
    <source>
        <dbReference type="SAM" id="MobiDB-lite"/>
    </source>
</evidence>
<dbReference type="GO" id="GO:0005813">
    <property type="term" value="C:centrosome"/>
    <property type="evidence" value="ECO:0007669"/>
    <property type="project" value="InterPro"/>
</dbReference>
<feature type="compositionally biased region" description="Acidic residues" evidence="1">
    <location>
        <begin position="282"/>
        <end position="294"/>
    </location>
</feature>
<dbReference type="Pfam" id="PF01302">
    <property type="entry name" value="CAP_GLY"/>
    <property type="match status" value="1"/>
</dbReference>
<organism evidence="3 4">
    <name type="scientific">Ramphastos sulfuratus</name>
    <dbReference type="NCBI Taxonomy" id="322582"/>
    <lineage>
        <taxon>Eukaryota</taxon>
        <taxon>Metazoa</taxon>
        <taxon>Chordata</taxon>
        <taxon>Craniata</taxon>
        <taxon>Vertebrata</taxon>
        <taxon>Euteleostomi</taxon>
        <taxon>Archelosauria</taxon>
        <taxon>Archosauria</taxon>
        <taxon>Dinosauria</taxon>
        <taxon>Saurischia</taxon>
        <taxon>Theropoda</taxon>
        <taxon>Coelurosauria</taxon>
        <taxon>Aves</taxon>
        <taxon>Neognathae</taxon>
        <taxon>Neoaves</taxon>
        <taxon>Telluraves</taxon>
        <taxon>Coraciimorphae</taxon>
        <taxon>Piciformes</taxon>
        <taxon>Ramphastidae</taxon>
        <taxon>Ramphastos</taxon>
    </lineage>
</organism>
<accession>A0A852C021</accession>
<feature type="domain" description="CAP-Gly" evidence="2">
    <location>
        <begin position="220"/>
        <end position="262"/>
    </location>
</feature>
<evidence type="ECO:0000313" key="3">
    <source>
        <dbReference type="EMBL" id="NXP73246.1"/>
    </source>
</evidence>
<proteinExistence type="predicted"/>
<dbReference type="Proteomes" id="UP000611227">
    <property type="component" value="Unassembled WGS sequence"/>
</dbReference>
<dbReference type="GO" id="GO:0034453">
    <property type="term" value="P:microtubule anchoring"/>
    <property type="evidence" value="ECO:0007669"/>
    <property type="project" value="InterPro"/>
</dbReference>
<keyword evidence="4" id="KW-1185">Reference proteome</keyword>
<dbReference type="AlphaFoldDB" id="A0A852C021"/>
<dbReference type="PANTHER" id="PTHR13958:SF3">
    <property type="entry name" value="CAP-GLY DOMAIN-CONTAINING PROTEIN-RELATED"/>
    <property type="match status" value="1"/>
</dbReference>
<gene>
    <name evidence="3" type="primary">Cep350_1</name>
    <name evidence="3" type="ORF">RAMSUL_R14495</name>
</gene>
<evidence type="ECO:0000313" key="4">
    <source>
        <dbReference type="Proteomes" id="UP000611227"/>
    </source>
</evidence>
<dbReference type="Gene3D" id="2.30.30.190">
    <property type="entry name" value="CAP Gly-rich-like domain"/>
    <property type="match status" value="1"/>
</dbReference>
<sequence length="799" mass="89586">SSKGEDETICISDEDLPLAGTLSEILSPVDEVLSYGSADLPSSSKKDLSFPSEDLPPPPPPPLGAGVTKNDGSTFSMEDFPPPPEQRTVSESRQSMDEDVSLKMGFALLSRETTDAFSAQDGSPLEQSSVKGISSAKEPLSEHQQGEHETFSQHLEFLSVSDAFSSGQASERPDFMMKQCKTCLTLPKAEEDSDDPLLSFEIGDRVLVKQTQPGTLMFKGQTWFDSGHWAGVALDKAEGAHAGTYKGVKYFECAQNCGVFVRPSEISHLIEANKNDSKSTGDEDSDSYDDESFEGDCKYSDDKQGGRLTEKKAEDTCSARGSEVKENQSRLHTALLSGKGQKLPHSDQCKCNEFPCQNNLMCLRSDTLKPELTQLNQRILANVFPMGSKTGKQNEVNTSKNICCLVEDQKRNKLADDIASELCRKLLLDTLIAFSATAQHKYKSAFEKDVMNYGKGIRQEDNQRLFLLKENSAAALSEQSAKVSDVLLCDFDTLGVCGCHAAAERIVTKFVDDAVKEYKKIKRKHGSKADKIFHSSSEISPTTLPLLIKILDAGVFGSSEDFHQPNPDQHVPVRQSQKQYLYKLDQWHSAPWKKTVEVPLVIPHHSSYVKKLSAHAVEELWTPENICSQFRRISVPKHFECNDPPGNDLEAESKRMYNQVIFDLTRELLSAECQVAASTNTLPWMKENLGSHCSRHLCRTDVSDVKMFVQHEIIKLMNLEKNDLEMKRKFLNMIKYGSCKRDRVDLILIQELCREESQWTYYDDDEFTVKMRMTEDIFDSLICDTIRVLNKIYLRKASD</sequence>
<dbReference type="InterPro" id="IPR036859">
    <property type="entry name" value="CAP-Gly_dom_sf"/>
</dbReference>
<dbReference type="EMBL" id="WBNM01012627">
    <property type="protein sequence ID" value="NXP73246.1"/>
    <property type="molecule type" value="Genomic_DNA"/>
</dbReference>
<reference evidence="3" key="1">
    <citation type="submission" date="2019-09" db="EMBL/GenBank/DDBJ databases">
        <title>Bird 10,000 Genomes (B10K) Project - Family phase.</title>
        <authorList>
            <person name="Zhang G."/>
        </authorList>
    </citation>
    <scope>NUCLEOTIDE SEQUENCE</scope>
    <source>
        <strain evidence="3">B10K-DU-001-30</strain>
        <tissue evidence="3">Muscle</tissue>
    </source>
</reference>
<dbReference type="PANTHER" id="PTHR13958">
    <property type="entry name" value="CENTROSOME-ASSOCIATED PROTEIN 350"/>
    <property type="match status" value="1"/>
</dbReference>
<evidence type="ECO:0000259" key="2">
    <source>
        <dbReference type="PROSITE" id="PS50245"/>
    </source>
</evidence>